<sequence>MGKQSMTTSSPCLRSSWDELAVAEKMALVPANGPFQLTRPPHLAHHRHPSRRCYCEVGRPDRGWGCRSRHRLGKVSRTAASQESLSSPDSLNV</sequence>
<organism evidence="2 3">
    <name type="scientific">Ensete ventricosum</name>
    <name type="common">Abyssinian banana</name>
    <name type="synonym">Musa ensete</name>
    <dbReference type="NCBI Taxonomy" id="4639"/>
    <lineage>
        <taxon>Eukaryota</taxon>
        <taxon>Viridiplantae</taxon>
        <taxon>Streptophyta</taxon>
        <taxon>Embryophyta</taxon>
        <taxon>Tracheophyta</taxon>
        <taxon>Spermatophyta</taxon>
        <taxon>Magnoliopsida</taxon>
        <taxon>Liliopsida</taxon>
        <taxon>Zingiberales</taxon>
        <taxon>Musaceae</taxon>
        <taxon>Ensete</taxon>
    </lineage>
</organism>
<proteinExistence type="predicted"/>
<feature type="region of interest" description="Disordered" evidence="1">
    <location>
        <begin position="73"/>
        <end position="93"/>
    </location>
</feature>
<feature type="compositionally biased region" description="Polar residues" evidence="1">
    <location>
        <begin position="78"/>
        <end position="93"/>
    </location>
</feature>
<dbReference type="Proteomes" id="UP000287651">
    <property type="component" value="Unassembled WGS sequence"/>
</dbReference>
<gene>
    <name evidence="2" type="ORF">B296_00029230</name>
</gene>
<reference evidence="2 3" key="1">
    <citation type="journal article" date="2014" name="Agronomy (Basel)">
        <title>A Draft Genome Sequence for Ensete ventricosum, the Drought-Tolerant Tree Against Hunger.</title>
        <authorList>
            <person name="Harrison J."/>
            <person name="Moore K.A."/>
            <person name="Paszkiewicz K."/>
            <person name="Jones T."/>
            <person name="Grant M."/>
            <person name="Ambacheew D."/>
            <person name="Muzemil S."/>
            <person name="Studholme D.J."/>
        </authorList>
    </citation>
    <scope>NUCLEOTIDE SEQUENCE [LARGE SCALE GENOMIC DNA]</scope>
</reference>
<accession>A0A426YPN2</accession>
<dbReference type="AlphaFoldDB" id="A0A426YPN2"/>
<protein>
    <submittedName>
        <fullName evidence="2">Uncharacterized protein</fullName>
    </submittedName>
</protein>
<evidence type="ECO:0000313" key="3">
    <source>
        <dbReference type="Proteomes" id="UP000287651"/>
    </source>
</evidence>
<comment type="caution">
    <text evidence="2">The sequence shown here is derived from an EMBL/GenBank/DDBJ whole genome shotgun (WGS) entry which is preliminary data.</text>
</comment>
<name>A0A426YPN2_ENSVE</name>
<dbReference type="EMBL" id="AMZH03011017">
    <property type="protein sequence ID" value="RRT53685.1"/>
    <property type="molecule type" value="Genomic_DNA"/>
</dbReference>
<evidence type="ECO:0000313" key="2">
    <source>
        <dbReference type="EMBL" id="RRT53685.1"/>
    </source>
</evidence>
<evidence type="ECO:0000256" key="1">
    <source>
        <dbReference type="SAM" id="MobiDB-lite"/>
    </source>
</evidence>